<evidence type="ECO:0000256" key="6">
    <source>
        <dbReference type="ARBA" id="ARBA00023295"/>
    </source>
</evidence>
<dbReference type="PROSITE" id="PS51164">
    <property type="entry name" value="CBM1_2"/>
    <property type="match status" value="1"/>
</dbReference>
<evidence type="ECO:0000256" key="7">
    <source>
        <dbReference type="ARBA" id="ARBA00023326"/>
    </source>
</evidence>
<feature type="region of interest" description="Disordered" evidence="13">
    <location>
        <begin position="69"/>
        <end position="112"/>
    </location>
</feature>
<dbReference type="PANTHER" id="PTHR34876">
    <property type="match status" value="1"/>
</dbReference>
<feature type="binding site" evidence="9">
    <location>
        <position position="411"/>
    </location>
    <ligand>
        <name>substrate</name>
    </ligand>
</feature>
<dbReference type="PIRSF" id="PIRSF001100">
    <property type="entry name" value="Beta_cellobiohydrolase"/>
    <property type="match status" value="1"/>
</dbReference>
<dbReference type="SUPFAM" id="SSF51989">
    <property type="entry name" value="Glycosyl hydrolases family 6, cellulases"/>
    <property type="match status" value="1"/>
</dbReference>
<dbReference type="Proteomes" id="UP000028545">
    <property type="component" value="Unassembled WGS sequence"/>
</dbReference>
<reference evidence="15 16" key="1">
    <citation type="journal article" date="2014" name="Genome Announc.">
        <title>Draft genome sequence of the pathogenic fungus Scedosporium apiospermum.</title>
        <authorList>
            <person name="Vandeputte P."/>
            <person name="Ghamrawi S."/>
            <person name="Rechenmann M."/>
            <person name="Iltis A."/>
            <person name="Giraud S."/>
            <person name="Fleury M."/>
            <person name="Thornton C."/>
            <person name="Delhaes L."/>
            <person name="Meyer W."/>
            <person name="Papon N."/>
            <person name="Bouchara J.P."/>
        </authorList>
    </citation>
    <scope>NUCLEOTIDE SEQUENCE [LARGE SCALE GENOMIC DNA]</scope>
    <source>
        <strain evidence="15 16">IHEM 14462</strain>
    </source>
</reference>
<dbReference type="OMA" id="EVHTLAM"/>
<evidence type="ECO:0000256" key="3">
    <source>
        <dbReference type="ARBA" id="ARBA00023001"/>
    </source>
</evidence>
<dbReference type="InterPro" id="IPR001524">
    <property type="entry name" value="Glyco_hydro_6_CS"/>
</dbReference>
<feature type="binding site" evidence="9">
    <location>
        <position position="291"/>
    </location>
    <ligand>
        <name>substrate</name>
    </ligand>
</feature>
<dbReference type="Pfam" id="PF00734">
    <property type="entry name" value="CBM_1"/>
    <property type="match status" value="1"/>
</dbReference>
<feature type="binding site" evidence="9">
    <location>
        <position position="330"/>
    </location>
    <ligand>
        <name>substrate</name>
    </ligand>
</feature>
<sequence>MVARNLFLAAAALGSAALAVPLEARQACQTVWGQCGGIGWSGATCCASGNTCVKQNDWYFQCLPDSQAPQPTTTSRTTSSQGPIQTSSTRVTSAPGTTTTQPPVGSGTATWEGNPLSGVQMWANAYYSSEVHNLAIPSLTGTLVAKASAIAKVPSFMWMDTQAKVPQMESALADIRAANNAGANPPNAGIFVVYDLPDRDCAAAASNGEFSIADGGVAKYKAYIDSIRANVIKYSDIRIILVIEPDSLANMVTNMNVQKCANAASTYKELTIYALKQLSLPNTALYLDAGHAGWLGWPANIGPAAELFGQIYRDAGKPKSVRGLVTNVSNYNAWSLSSAPSYTSPNPNYDEKHFIEAFSPLLEAAGFPARFLMDTSRNGKQPTSQNEGSGAGVRPTTNTGHNLLDAFVWVKPPGESDGTSDTSAVRYDYHCGAASAHKPAPEAGQWFQAFFVNILQNANPAF</sequence>
<dbReference type="GO" id="GO:0004553">
    <property type="term" value="F:hydrolase activity, hydrolyzing O-glycosyl compounds"/>
    <property type="evidence" value="ECO:0007669"/>
    <property type="project" value="InterPro"/>
</dbReference>
<feature type="active site" description="Proton acceptor" evidence="8">
    <location>
        <position position="417"/>
    </location>
</feature>
<feature type="compositionally biased region" description="Polar residues" evidence="13">
    <location>
        <begin position="81"/>
        <end position="111"/>
    </location>
</feature>
<keyword evidence="16" id="KW-1185">Reference proteome</keyword>
<dbReference type="InterPro" id="IPR036434">
    <property type="entry name" value="Beta_cellobiohydrolase_sf"/>
</dbReference>
<dbReference type="InterPro" id="IPR000254">
    <property type="entry name" value="CBD"/>
</dbReference>
<evidence type="ECO:0000256" key="11">
    <source>
        <dbReference type="PROSITE-ProRule" id="PRU10057"/>
    </source>
</evidence>
<feature type="compositionally biased region" description="Polar residues" evidence="13">
    <location>
        <begin position="375"/>
        <end position="388"/>
    </location>
</feature>
<evidence type="ECO:0000256" key="12">
    <source>
        <dbReference type="RuleBase" id="RU361186"/>
    </source>
</evidence>
<dbReference type="OrthoDB" id="64893at2759"/>
<evidence type="ECO:0000256" key="1">
    <source>
        <dbReference type="ARBA" id="ARBA00022729"/>
    </source>
</evidence>
<dbReference type="SMART" id="SM00236">
    <property type="entry name" value="fCBD"/>
    <property type="match status" value="1"/>
</dbReference>
<feature type="chain" id="PRO_5005106084" description="Glucanase" evidence="12">
    <location>
        <begin position="20"/>
        <end position="462"/>
    </location>
</feature>
<dbReference type="PANTHER" id="PTHR34876:SF4">
    <property type="entry name" value="1,4-BETA-D-GLUCAN CELLOBIOHYDROLASE C-RELATED"/>
    <property type="match status" value="1"/>
</dbReference>
<feature type="signal peptide" evidence="12">
    <location>
        <begin position="1"/>
        <end position="19"/>
    </location>
</feature>
<keyword evidence="5 12" id="KW-0119">Carbohydrate metabolism</keyword>
<dbReference type="PROSITE" id="PS00562">
    <property type="entry name" value="CBM1_1"/>
    <property type="match status" value="1"/>
</dbReference>
<dbReference type="AlphaFoldDB" id="A0A084GGY5"/>
<dbReference type="InterPro" id="IPR035971">
    <property type="entry name" value="CBD_sf"/>
</dbReference>
<evidence type="ECO:0000256" key="2">
    <source>
        <dbReference type="ARBA" id="ARBA00022801"/>
    </source>
</evidence>
<proteinExistence type="inferred from homology"/>
<evidence type="ECO:0000256" key="8">
    <source>
        <dbReference type="PIRSR" id="PIRSR001100-1"/>
    </source>
</evidence>
<dbReference type="EMBL" id="JOWA01000022">
    <property type="protein sequence ID" value="KEZ46597.1"/>
    <property type="molecule type" value="Genomic_DNA"/>
</dbReference>
<feature type="domain" description="CBM1" evidence="14">
    <location>
        <begin position="27"/>
        <end position="63"/>
    </location>
</feature>
<feature type="active site" evidence="10">
    <location>
        <position position="200"/>
    </location>
</feature>
<dbReference type="GO" id="GO:0005576">
    <property type="term" value="C:extracellular region"/>
    <property type="evidence" value="ECO:0007669"/>
    <property type="project" value="InterPro"/>
</dbReference>
<feature type="region of interest" description="Disordered" evidence="13">
    <location>
        <begin position="375"/>
        <end position="397"/>
    </location>
</feature>
<feature type="binding site" evidence="9">
    <location>
        <position position="160"/>
    </location>
    <ligand>
        <name>substrate</name>
    </ligand>
</feature>
<protein>
    <recommendedName>
        <fullName evidence="12">Glucanase</fullName>
        <ecNumber evidence="12">3.2.1.-</ecNumber>
    </recommendedName>
</protein>
<evidence type="ECO:0000256" key="9">
    <source>
        <dbReference type="PIRSR" id="PIRSR001100-2"/>
    </source>
</evidence>
<feature type="binding site" evidence="9">
    <location>
        <position position="415"/>
    </location>
    <ligand>
        <name>substrate</name>
    </ligand>
</feature>
<evidence type="ECO:0000256" key="5">
    <source>
        <dbReference type="ARBA" id="ARBA00023277"/>
    </source>
</evidence>
<dbReference type="KEGG" id="sapo:SAPIO_CDS0410"/>
<evidence type="ECO:0000313" key="15">
    <source>
        <dbReference type="EMBL" id="KEZ46597.1"/>
    </source>
</evidence>
<accession>A0A084GGY5</accession>
<keyword evidence="1 12" id="KW-0732">Signal</keyword>
<feature type="binding site" evidence="9">
    <location>
        <position position="294"/>
    </location>
    <ligand>
        <name>substrate</name>
    </ligand>
</feature>
<dbReference type="SUPFAM" id="SSF57180">
    <property type="entry name" value="Cellulose-binding domain"/>
    <property type="match status" value="1"/>
</dbReference>
<dbReference type="RefSeq" id="XP_016646396.1">
    <property type="nucleotide sequence ID" value="XM_016783196.1"/>
</dbReference>
<dbReference type="Pfam" id="PF01341">
    <property type="entry name" value="Glyco_hydro_6"/>
    <property type="match status" value="1"/>
</dbReference>
<dbReference type="GO" id="GO:0030245">
    <property type="term" value="P:cellulose catabolic process"/>
    <property type="evidence" value="ECO:0007669"/>
    <property type="project" value="UniProtKB-KW"/>
</dbReference>
<feature type="active site" description="Proton donor" evidence="8 11">
    <location>
        <position position="246"/>
    </location>
</feature>
<comment type="caution">
    <text evidence="15">The sequence shown here is derived from an EMBL/GenBank/DDBJ whole genome shotgun (WGS) entry which is preliminary data.</text>
</comment>
<dbReference type="Gene3D" id="3.20.20.40">
    <property type="entry name" value="1, 4-beta cellobiohydrolase"/>
    <property type="match status" value="1"/>
</dbReference>
<keyword evidence="2 12" id="KW-0378">Hydrolase</keyword>
<name>A0A084GGY5_PSEDA</name>
<dbReference type="PROSITE" id="PS00656">
    <property type="entry name" value="GLYCOSYL_HYDROL_F6_2"/>
    <property type="match status" value="1"/>
</dbReference>
<evidence type="ECO:0000256" key="13">
    <source>
        <dbReference type="SAM" id="MobiDB-lite"/>
    </source>
</evidence>
<keyword evidence="4" id="KW-1015">Disulfide bond</keyword>
<dbReference type="InterPro" id="IPR016288">
    <property type="entry name" value="Beta_cellobiohydrolase"/>
</dbReference>
<dbReference type="EC" id="3.2.1.-" evidence="12"/>
<evidence type="ECO:0000256" key="4">
    <source>
        <dbReference type="ARBA" id="ARBA00023157"/>
    </source>
</evidence>
<evidence type="ECO:0000313" key="16">
    <source>
        <dbReference type="Proteomes" id="UP000028545"/>
    </source>
</evidence>
<dbReference type="FunFam" id="3.20.20.40:FF:000001">
    <property type="entry name" value="Glucanase"/>
    <property type="match status" value="1"/>
</dbReference>
<dbReference type="PROSITE" id="PS00655">
    <property type="entry name" value="GLYCOSYL_HYDROL_F6_1"/>
    <property type="match status" value="1"/>
</dbReference>
<keyword evidence="7 12" id="KW-0624">Polysaccharide degradation</keyword>
<dbReference type="GO" id="GO:0030248">
    <property type="term" value="F:cellulose binding"/>
    <property type="evidence" value="ECO:0007669"/>
    <property type="project" value="InterPro"/>
</dbReference>
<feature type="binding site" evidence="9">
    <location>
        <position position="158"/>
    </location>
    <ligand>
        <name>substrate</name>
    </ligand>
</feature>
<organism evidence="15 16">
    <name type="scientific">Pseudallescheria apiosperma</name>
    <name type="common">Scedosporium apiospermum</name>
    <dbReference type="NCBI Taxonomy" id="563466"/>
    <lineage>
        <taxon>Eukaryota</taxon>
        <taxon>Fungi</taxon>
        <taxon>Dikarya</taxon>
        <taxon>Ascomycota</taxon>
        <taxon>Pezizomycotina</taxon>
        <taxon>Sordariomycetes</taxon>
        <taxon>Hypocreomycetidae</taxon>
        <taxon>Microascales</taxon>
        <taxon>Microascaceae</taxon>
        <taxon>Scedosporium</taxon>
    </lineage>
</organism>
<dbReference type="VEuPathDB" id="FungiDB:SAPIO_CDS0410"/>
<evidence type="ECO:0000259" key="14">
    <source>
        <dbReference type="PROSITE" id="PS51164"/>
    </source>
</evidence>
<dbReference type="PRINTS" id="PR00733">
    <property type="entry name" value="GLHYDRLASE6"/>
</dbReference>
<evidence type="ECO:0000256" key="10">
    <source>
        <dbReference type="PROSITE-ProRule" id="PRU10056"/>
    </source>
</evidence>
<dbReference type="HOGENOM" id="CLU_015488_0_0_1"/>
<dbReference type="GeneID" id="27718562"/>
<comment type="similarity">
    <text evidence="12">Belongs to the glycosyl hydrolase family 6.</text>
</comment>
<keyword evidence="6 12" id="KW-0326">Glycosidase</keyword>
<gene>
    <name evidence="15" type="ORF">SAPIO_CDS0410</name>
</gene>
<keyword evidence="3 12" id="KW-0136">Cellulose degradation</keyword>